<evidence type="ECO:0000313" key="6">
    <source>
        <dbReference type="Proteomes" id="UP000621631"/>
    </source>
</evidence>
<gene>
    <name evidence="3" type="ORF">BME96_00490</name>
    <name evidence="4" type="ORF">IC602_18870</name>
</gene>
<accession>A0AAC9NJD3</accession>
<protein>
    <submittedName>
        <fullName evidence="3 4">Transcriptional regulator</fullName>
    </submittedName>
</protein>
<name>A0AAC9NJD3_VIRHA</name>
<dbReference type="GeneID" id="71512855"/>
<dbReference type="InterPro" id="IPR010982">
    <property type="entry name" value="Lambda_DNA-bd_dom_sf"/>
</dbReference>
<dbReference type="Proteomes" id="UP000182945">
    <property type="component" value="Chromosome"/>
</dbReference>
<reference evidence="4 6" key="2">
    <citation type="submission" date="2020-09" db="EMBL/GenBank/DDBJ databases">
        <title>Draft Genome Sequences of Oil-Oxidizing Bacteria Halomonas titanicae, Marinobacter lutaoensis, and Virgibacillus halodenitrificans Isolated from Highly Saline Environments.</title>
        <authorList>
            <person name="Grouzdev D.S."/>
            <person name="Sokolova D.S."/>
            <person name="Semenova E.M."/>
            <person name="Borzenkov I.A."/>
            <person name="Bidzhieva S.K."/>
            <person name="Poltaraus A.B."/>
            <person name="Nazina T.N."/>
        </authorList>
    </citation>
    <scope>NUCLEOTIDE SEQUENCE [LARGE SCALE GENOMIC DNA]</scope>
    <source>
        <strain evidence="4 6">VKM B-3472D</strain>
    </source>
</reference>
<dbReference type="Gene3D" id="1.10.260.40">
    <property type="entry name" value="lambda repressor-like DNA-binding domains"/>
    <property type="match status" value="1"/>
</dbReference>
<feature type="domain" description="HTH cro/C1-type" evidence="2">
    <location>
        <begin position="10"/>
        <end position="64"/>
    </location>
</feature>
<reference evidence="3 5" key="1">
    <citation type="submission" date="2016-11" db="EMBL/GenBank/DDBJ databases">
        <title>Complete genome sequencing of Virgibacillus halodenitrificans PDB-F2.</title>
        <authorList>
            <person name="Sun Z."/>
            <person name="Zhou Y."/>
            <person name="Li H."/>
        </authorList>
    </citation>
    <scope>NUCLEOTIDE SEQUENCE [LARGE SCALE GENOMIC DNA]</scope>
    <source>
        <strain evidence="3 5">PDB-F2</strain>
    </source>
</reference>
<dbReference type="InterPro" id="IPR001387">
    <property type="entry name" value="Cro/C1-type_HTH"/>
</dbReference>
<sequence length="75" mass="8575">MDRKRLGRRIKAFRKLKGYTQIDLAEKLDIPISTIGAVERGTKQASEKLIQEIAAVLSIEENEIVLKEDNSYRES</sequence>
<evidence type="ECO:0000313" key="5">
    <source>
        <dbReference type="Proteomes" id="UP000182945"/>
    </source>
</evidence>
<dbReference type="SUPFAM" id="SSF47413">
    <property type="entry name" value="lambda repressor-like DNA-binding domains"/>
    <property type="match status" value="1"/>
</dbReference>
<dbReference type="PANTHER" id="PTHR46558:SF4">
    <property type="entry name" value="DNA-BIDING PHAGE PROTEIN"/>
    <property type="match status" value="1"/>
</dbReference>
<evidence type="ECO:0000259" key="2">
    <source>
        <dbReference type="PROSITE" id="PS50943"/>
    </source>
</evidence>
<dbReference type="Proteomes" id="UP000621631">
    <property type="component" value="Unassembled WGS sequence"/>
</dbReference>
<evidence type="ECO:0000256" key="1">
    <source>
        <dbReference type="ARBA" id="ARBA00023125"/>
    </source>
</evidence>
<dbReference type="PANTHER" id="PTHR46558">
    <property type="entry name" value="TRACRIPTIONAL REGULATORY PROTEIN-RELATED-RELATED"/>
    <property type="match status" value="1"/>
</dbReference>
<proteinExistence type="predicted"/>
<dbReference type="SMART" id="SM00530">
    <property type="entry name" value="HTH_XRE"/>
    <property type="match status" value="1"/>
</dbReference>
<dbReference type="AlphaFoldDB" id="A0AAC9NJD3"/>
<dbReference type="Pfam" id="PF01381">
    <property type="entry name" value="HTH_3"/>
    <property type="match status" value="1"/>
</dbReference>
<dbReference type="EMBL" id="JACWEZ010000023">
    <property type="protein sequence ID" value="MBD1224680.1"/>
    <property type="molecule type" value="Genomic_DNA"/>
</dbReference>
<keyword evidence="6" id="KW-1185">Reference proteome</keyword>
<dbReference type="CDD" id="cd00093">
    <property type="entry name" value="HTH_XRE"/>
    <property type="match status" value="1"/>
</dbReference>
<dbReference type="EMBL" id="CP017962">
    <property type="protein sequence ID" value="APC46780.1"/>
    <property type="molecule type" value="Genomic_DNA"/>
</dbReference>
<organism evidence="3 5">
    <name type="scientific">Virgibacillus halodenitrificans</name>
    <name type="common">Bacillus halodenitrificans</name>
    <dbReference type="NCBI Taxonomy" id="1482"/>
    <lineage>
        <taxon>Bacteria</taxon>
        <taxon>Bacillati</taxon>
        <taxon>Bacillota</taxon>
        <taxon>Bacilli</taxon>
        <taxon>Bacillales</taxon>
        <taxon>Bacillaceae</taxon>
        <taxon>Virgibacillus</taxon>
    </lineage>
</organism>
<evidence type="ECO:0000313" key="4">
    <source>
        <dbReference type="EMBL" id="MBD1224680.1"/>
    </source>
</evidence>
<keyword evidence="1" id="KW-0238">DNA-binding</keyword>
<dbReference type="RefSeq" id="WP_019379278.1">
    <property type="nucleotide sequence ID" value="NZ_CP017962.1"/>
</dbReference>
<dbReference type="KEGG" id="vhl:BME96_00490"/>
<evidence type="ECO:0000313" key="3">
    <source>
        <dbReference type="EMBL" id="APC46780.1"/>
    </source>
</evidence>
<dbReference type="GO" id="GO:0003677">
    <property type="term" value="F:DNA binding"/>
    <property type="evidence" value="ECO:0007669"/>
    <property type="project" value="UniProtKB-KW"/>
</dbReference>
<dbReference type="PROSITE" id="PS50943">
    <property type="entry name" value="HTH_CROC1"/>
    <property type="match status" value="1"/>
</dbReference>